<dbReference type="RefSeq" id="WP_115543642.1">
    <property type="nucleotide sequence ID" value="NZ_NXLQ01000027.1"/>
</dbReference>
<keyword evidence="2" id="KW-1185">Reference proteome</keyword>
<dbReference type="Proteomes" id="UP000256379">
    <property type="component" value="Unassembled WGS sequence"/>
</dbReference>
<sequence length="91" mass="10800">MKSNFVIDLELLINLSISKSETIVLDMLHYINNNPHYPAFKVTNKSLSDLLQISRGHLQRLLKSLMQKELIYKDSNRYIISEYYREIKKNL</sequence>
<evidence type="ECO:0008006" key="3">
    <source>
        <dbReference type="Google" id="ProtNLM"/>
    </source>
</evidence>
<organism evidence="1 2">
    <name type="scientific">Helicobacter didelphidarum</name>
    <dbReference type="NCBI Taxonomy" id="2040648"/>
    <lineage>
        <taxon>Bacteria</taxon>
        <taxon>Pseudomonadati</taxon>
        <taxon>Campylobacterota</taxon>
        <taxon>Epsilonproteobacteria</taxon>
        <taxon>Campylobacterales</taxon>
        <taxon>Helicobacteraceae</taxon>
        <taxon>Helicobacter</taxon>
    </lineage>
</organism>
<comment type="caution">
    <text evidence="1">The sequence shown here is derived from an EMBL/GenBank/DDBJ whole genome shotgun (WGS) entry which is preliminary data.</text>
</comment>
<dbReference type="Gene3D" id="1.10.10.10">
    <property type="entry name" value="Winged helix-like DNA-binding domain superfamily/Winged helix DNA-binding domain"/>
    <property type="match status" value="1"/>
</dbReference>
<evidence type="ECO:0000313" key="2">
    <source>
        <dbReference type="Proteomes" id="UP000256379"/>
    </source>
</evidence>
<dbReference type="InterPro" id="IPR036390">
    <property type="entry name" value="WH_DNA-bd_sf"/>
</dbReference>
<proteinExistence type="predicted"/>
<reference evidence="1 2" key="1">
    <citation type="submission" date="2018-04" db="EMBL/GenBank/DDBJ databases">
        <title>Novel Campyloabacter and Helicobacter Species and Strains.</title>
        <authorList>
            <person name="Mannion A.J."/>
            <person name="Shen Z."/>
            <person name="Fox J.G."/>
        </authorList>
    </citation>
    <scope>NUCLEOTIDE SEQUENCE [LARGE SCALE GENOMIC DNA]</scope>
    <source>
        <strain evidence="1 2">MIT 17-337</strain>
    </source>
</reference>
<dbReference type="InterPro" id="IPR036388">
    <property type="entry name" value="WH-like_DNA-bd_sf"/>
</dbReference>
<name>A0A3D8ID97_9HELI</name>
<dbReference type="AlphaFoldDB" id="A0A3D8ID97"/>
<evidence type="ECO:0000313" key="1">
    <source>
        <dbReference type="EMBL" id="RDU62916.1"/>
    </source>
</evidence>
<dbReference type="SUPFAM" id="SSF46785">
    <property type="entry name" value="Winged helix' DNA-binding domain"/>
    <property type="match status" value="1"/>
</dbReference>
<dbReference type="EMBL" id="NXLQ01000027">
    <property type="protein sequence ID" value="RDU62916.1"/>
    <property type="molecule type" value="Genomic_DNA"/>
</dbReference>
<protein>
    <recommendedName>
        <fullName evidence="3">Helix-turn-helix domain-containing protein</fullName>
    </recommendedName>
</protein>
<accession>A0A3D8ID97</accession>
<gene>
    <name evidence="1" type="ORF">CQA53_08840</name>
</gene>
<dbReference type="OrthoDB" id="9929263at2"/>